<keyword evidence="3" id="KW-0282">Flagellum</keyword>
<feature type="domain" description="Flagella basal body P-ring formation protein FlgA SAF" evidence="2">
    <location>
        <begin position="305"/>
        <end position="422"/>
    </location>
</feature>
<keyword evidence="3" id="KW-0966">Cell projection</keyword>
<dbReference type="RefSeq" id="WP_296966818.1">
    <property type="nucleotide sequence ID" value="NZ_UPYQ01000013.1"/>
</dbReference>
<dbReference type="PANTHER" id="PTHR36307:SF1">
    <property type="entry name" value="FLAGELLA BASAL BODY P-RING FORMATION PROTEIN FLGA"/>
    <property type="match status" value="1"/>
</dbReference>
<dbReference type="GO" id="GO:0044780">
    <property type="term" value="P:bacterial-type flagellum assembly"/>
    <property type="evidence" value="ECO:0007669"/>
    <property type="project" value="InterPro"/>
</dbReference>
<gene>
    <name evidence="3" type="ORF">KM92DES2_10600</name>
</gene>
<proteinExistence type="predicted"/>
<dbReference type="Gene3D" id="2.30.30.760">
    <property type="match status" value="1"/>
</dbReference>
<organism evidence="3">
    <name type="scientific">uncultured Desulfovibrio sp</name>
    <dbReference type="NCBI Taxonomy" id="167968"/>
    <lineage>
        <taxon>Bacteria</taxon>
        <taxon>Pseudomonadati</taxon>
        <taxon>Thermodesulfobacteriota</taxon>
        <taxon>Desulfovibrionia</taxon>
        <taxon>Desulfovibrionales</taxon>
        <taxon>Desulfovibrionaceae</taxon>
        <taxon>Desulfovibrio</taxon>
        <taxon>environmental samples</taxon>
    </lineage>
</organism>
<reference evidence="3" key="1">
    <citation type="submission" date="2016-04" db="EMBL/GenBank/DDBJ databases">
        <authorList>
            <person name="Evans L.H."/>
            <person name="Alamgir A."/>
            <person name="Owens N."/>
            <person name="Weber N.D."/>
            <person name="Virtaneva K."/>
            <person name="Barbian K."/>
            <person name="Babar A."/>
            <person name="Rosenke K."/>
        </authorList>
    </citation>
    <scope>NUCLEOTIDE SEQUENCE</scope>
    <source>
        <strain evidence="3">92-2</strain>
    </source>
</reference>
<protein>
    <submittedName>
        <fullName evidence="3">Flagella basal body P-ring formation protein FlgA</fullName>
    </submittedName>
</protein>
<keyword evidence="3" id="KW-0969">Cilium</keyword>
<evidence type="ECO:0000256" key="1">
    <source>
        <dbReference type="SAM" id="MobiDB-lite"/>
    </source>
</evidence>
<dbReference type="AlphaFoldDB" id="A0A212J6C9"/>
<dbReference type="InterPro" id="IPR039246">
    <property type="entry name" value="Flagellar_FlgA"/>
</dbReference>
<dbReference type="Pfam" id="PF13144">
    <property type="entry name" value="ChapFlgA"/>
    <property type="match status" value="1"/>
</dbReference>
<dbReference type="NCBIfam" id="TIGR03170">
    <property type="entry name" value="flgA_cterm"/>
    <property type="match status" value="1"/>
</dbReference>
<dbReference type="PANTHER" id="PTHR36307">
    <property type="entry name" value="FLAGELLA BASAL BODY P-RING FORMATION PROTEIN FLGA"/>
    <property type="match status" value="1"/>
</dbReference>
<evidence type="ECO:0000313" key="3">
    <source>
        <dbReference type="EMBL" id="SBV94977.1"/>
    </source>
</evidence>
<dbReference type="EMBL" id="FLUP01000001">
    <property type="protein sequence ID" value="SBV94977.1"/>
    <property type="molecule type" value="Genomic_DNA"/>
</dbReference>
<sequence length="423" mass="46049">MQVFEREKILGVCVMRFLQVICAVRDGQVLPLRALLAAALVCCLWATASVAAPQGGVPSATWQDNDRNHRRSPNQIVTQLRTPQAQAGQMPLADDAQDQRAAKARNQLAAGEAPVAQDGQLNMLGPDDWRLKILSAAVTNSDMVLLGDIAVPLGQMGQDTWAQLRAQQLWPAPPEEGKPLQISHSRLSQALRQALGKDVAGRCILPSSLVIQRGGLVFHEEDLRSYVVKSLTPQLSAMPGQVELSDFRLPDYIFLAHAQQRVQLEPGKLSPGRVPLRFAVQEVDGNVLRRISGTVNLTLWITAPAASRPMNKGEALAAESVTFMKVNASQLRDLPWDGRGGPWQVNRALNTGEPILQSDLVSQLMVRRGDVVNLIYIKGNLRIATQAQALADGEPGATIAVRNLQTKKQVYAIVKDGSTVEIH</sequence>
<evidence type="ECO:0000259" key="2">
    <source>
        <dbReference type="Pfam" id="PF13144"/>
    </source>
</evidence>
<accession>A0A212J6C9</accession>
<dbReference type="InterPro" id="IPR017585">
    <property type="entry name" value="SAF_FlgA"/>
</dbReference>
<feature type="region of interest" description="Disordered" evidence="1">
    <location>
        <begin position="56"/>
        <end position="76"/>
    </location>
</feature>
<name>A0A212J6C9_9BACT</name>